<dbReference type="STRING" id="34508.A0A4U5NSP1"/>
<sequence>MAFPLSILICEYASGRADMLKTLLERQLESSSFRYISLSNVFQTLHRLAPLLCSYLVLARPPFALQLNSLSVNESKREETNKFFALPLNQVYSFKEETALLLLKMSNVSSSSNPTFPVSLLKKKPKGTEFLCRVKYSNTLPDVPFDTKFVACPFVDLSRFTEYKPTRLEREFKFELHTDPALDVKIDLIDSETYRIPDPDEKKILELHPTDHALLEDEQPAQSNSRRSMQHNKVVPWMRKTEYIGSEFNRFGTMADRQETKVGYNIKKRADQTENLNPYKDRDEQIAAINKTFEDVKKPVKRHYNKPGVYAVEELPLLPDFESWRVPFAQVLFDGDPMPPNAKGDLDKIQRHAMVRGMMDEGGEQFVAYFVPTTTAQDKLDIDEAVGRAFNPDERYDYSLSREYNWTVKNKSTKGYEQENYFFVGRNGKMYYNELETRVRLNRRRKEGTTKTRSRLSVKYRDDDEKELAVMDERERLLLNPYAQQEEEEEPEAMEPEFLEPRELLQVPPVREERPPSKSPDLSSPKKRKKKKRTTMTAANQPDCFRCTIN</sequence>
<evidence type="ECO:0000313" key="6">
    <source>
        <dbReference type="EMBL" id="TKR86569.1"/>
    </source>
</evidence>
<evidence type="ECO:0000256" key="2">
    <source>
        <dbReference type="ARBA" id="ARBA00007560"/>
    </source>
</evidence>
<reference evidence="6 7" key="2">
    <citation type="journal article" date="2019" name="G3 (Bethesda)">
        <title>Hybrid Assembly of the Genome of the Entomopathogenic Nematode Steinernema carpocapsae Identifies the X-Chromosome.</title>
        <authorList>
            <person name="Serra L."/>
            <person name="Macchietto M."/>
            <person name="Macias-Munoz A."/>
            <person name="McGill C.J."/>
            <person name="Rodriguez I.M."/>
            <person name="Rodriguez B."/>
            <person name="Murad R."/>
            <person name="Mortazavi A."/>
        </authorList>
    </citation>
    <scope>NUCLEOTIDE SEQUENCE [LARGE SCALE GENOMIC DNA]</scope>
    <source>
        <strain evidence="6 7">ALL</strain>
    </source>
</reference>
<comment type="subcellular location">
    <subcellularLocation>
        <location evidence="1">Nucleus</location>
    </subcellularLocation>
</comment>
<dbReference type="Proteomes" id="UP000298663">
    <property type="component" value="Unassembled WGS sequence"/>
</dbReference>
<dbReference type="GO" id="GO:0003682">
    <property type="term" value="F:chromatin binding"/>
    <property type="evidence" value="ECO:0007669"/>
    <property type="project" value="TreeGrafter"/>
</dbReference>
<dbReference type="PANTHER" id="PTHR23188:SF12">
    <property type="entry name" value="RNA POLYMERASE II-ASSOCIATED FACTOR 1 HOMOLOG"/>
    <property type="match status" value="1"/>
</dbReference>
<evidence type="ECO:0000313" key="7">
    <source>
        <dbReference type="Proteomes" id="UP000298663"/>
    </source>
</evidence>
<dbReference type="Pfam" id="PF03985">
    <property type="entry name" value="Paf1"/>
    <property type="match status" value="1"/>
</dbReference>
<keyword evidence="7" id="KW-1185">Reference proteome</keyword>
<dbReference type="GO" id="GO:0006368">
    <property type="term" value="P:transcription elongation by RNA polymerase II"/>
    <property type="evidence" value="ECO:0007669"/>
    <property type="project" value="InterPro"/>
</dbReference>
<evidence type="ECO:0000256" key="5">
    <source>
        <dbReference type="SAM" id="MobiDB-lite"/>
    </source>
</evidence>
<dbReference type="GO" id="GO:0016593">
    <property type="term" value="C:Cdc73/Paf1 complex"/>
    <property type="evidence" value="ECO:0007669"/>
    <property type="project" value="InterPro"/>
</dbReference>
<dbReference type="InterPro" id="IPR007133">
    <property type="entry name" value="RNA_pol_II-assoc_Paf1"/>
</dbReference>
<dbReference type="OrthoDB" id="10260285at2759"/>
<feature type="compositionally biased region" description="Acidic residues" evidence="5">
    <location>
        <begin position="485"/>
        <end position="498"/>
    </location>
</feature>
<name>A0A4U5NSP1_STECR</name>
<protein>
    <recommendedName>
        <fullName evidence="3">RNA polymerase II-associated factor 1 homolog</fullName>
    </recommendedName>
</protein>
<feature type="region of interest" description="Disordered" evidence="5">
    <location>
        <begin position="481"/>
        <end position="550"/>
    </location>
</feature>
<gene>
    <name evidence="6" type="ORF">L596_011138</name>
</gene>
<comment type="similarity">
    <text evidence="2">Belongs to the PAF1 family.</text>
</comment>
<accession>A0A4U5NSP1</accession>
<evidence type="ECO:0000256" key="4">
    <source>
        <dbReference type="ARBA" id="ARBA00023242"/>
    </source>
</evidence>
<feature type="compositionally biased region" description="Basic residues" evidence="5">
    <location>
        <begin position="525"/>
        <end position="534"/>
    </location>
</feature>
<proteinExistence type="inferred from homology"/>
<evidence type="ECO:0000256" key="1">
    <source>
        <dbReference type="ARBA" id="ARBA00004123"/>
    </source>
</evidence>
<dbReference type="PANTHER" id="PTHR23188">
    <property type="entry name" value="RNA POLYMERASE II-ASSOCIATED FACTOR 1 HOMOLOG"/>
    <property type="match status" value="1"/>
</dbReference>
<dbReference type="AlphaFoldDB" id="A0A4U5NSP1"/>
<comment type="caution">
    <text evidence="6">The sequence shown here is derived from an EMBL/GenBank/DDBJ whole genome shotgun (WGS) entry which is preliminary data.</text>
</comment>
<dbReference type="EMBL" id="AZBU02000003">
    <property type="protein sequence ID" value="TKR86569.1"/>
    <property type="molecule type" value="Genomic_DNA"/>
</dbReference>
<evidence type="ECO:0000256" key="3">
    <source>
        <dbReference type="ARBA" id="ARBA00020462"/>
    </source>
</evidence>
<organism evidence="6 7">
    <name type="scientific">Steinernema carpocapsae</name>
    <name type="common">Entomopathogenic nematode</name>
    <dbReference type="NCBI Taxonomy" id="34508"/>
    <lineage>
        <taxon>Eukaryota</taxon>
        <taxon>Metazoa</taxon>
        <taxon>Ecdysozoa</taxon>
        <taxon>Nematoda</taxon>
        <taxon>Chromadorea</taxon>
        <taxon>Rhabditida</taxon>
        <taxon>Tylenchina</taxon>
        <taxon>Panagrolaimomorpha</taxon>
        <taxon>Strongyloidoidea</taxon>
        <taxon>Steinernematidae</taxon>
        <taxon>Steinernema</taxon>
    </lineage>
</organism>
<dbReference type="GO" id="GO:0000993">
    <property type="term" value="F:RNA polymerase II complex binding"/>
    <property type="evidence" value="ECO:0007669"/>
    <property type="project" value="TreeGrafter"/>
</dbReference>
<reference evidence="6 7" key="1">
    <citation type="journal article" date="2015" name="Genome Biol.">
        <title>Comparative genomics of Steinernema reveals deeply conserved gene regulatory networks.</title>
        <authorList>
            <person name="Dillman A.R."/>
            <person name="Macchietto M."/>
            <person name="Porter C.F."/>
            <person name="Rogers A."/>
            <person name="Williams B."/>
            <person name="Antoshechkin I."/>
            <person name="Lee M.M."/>
            <person name="Goodwin Z."/>
            <person name="Lu X."/>
            <person name="Lewis E.E."/>
            <person name="Goodrich-Blair H."/>
            <person name="Stock S.P."/>
            <person name="Adams B.J."/>
            <person name="Sternberg P.W."/>
            <person name="Mortazavi A."/>
        </authorList>
    </citation>
    <scope>NUCLEOTIDE SEQUENCE [LARGE SCALE GENOMIC DNA]</scope>
    <source>
        <strain evidence="6 7">ALL</strain>
    </source>
</reference>
<keyword evidence="4" id="KW-0539">Nucleus</keyword>